<dbReference type="Proteomes" id="UP000475385">
    <property type="component" value="Unassembled WGS sequence"/>
</dbReference>
<feature type="transmembrane region" description="Helical" evidence="1">
    <location>
        <begin position="83"/>
        <end position="107"/>
    </location>
</feature>
<proteinExistence type="predicted"/>
<dbReference type="AlphaFoldDB" id="A0A6M1LH11"/>
<organism evidence="2 3">
    <name type="scientific">Falsiroseomonas algicola</name>
    <dbReference type="NCBI Taxonomy" id="2716930"/>
    <lineage>
        <taxon>Bacteria</taxon>
        <taxon>Pseudomonadati</taxon>
        <taxon>Pseudomonadota</taxon>
        <taxon>Alphaproteobacteria</taxon>
        <taxon>Acetobacterales</taxon>
        <taxon>Roseomonadaceae</taxon>
        <taxon>Falsiroseomonas</taxon>
    </lineage>
</organism>
<keyword evidence="1" id="KW-0472">Membrane</keyword>
<feature type="transmembrane region" description="Helical" evidence="1">
    <location>
        <begin position="51"/>
        <end position="71"/>
    </location>
</feature>
<evidence type="ECO:0008006" key="4">
    <source>
        <dbReference type="Google" id="ProtNLM"/>
    </source>
</evidence>
<keyword evidence="1" id="KW-0812">Transmembrane</keyword>
<evidence type="ECO:0000256" key="1">
    <source>
        <dbReference type="SAM" id="Phobius"/>
    </source>
</evidence>
<reference evidence="2 3" key="1">
    <citation type="submission" date="2020-02" db="EMBL/GenBank/DDBJ databases">
        <authorList>
            <person name="Kim H.M."/>
            <person name="Jeon C.O."/>
        </authorList>
    </citation>
    <scope>NUCLEOTIDE SEQUENCE [LARGE SCALE GENOMIC DNA]</scope>
    <source>
        <strain evidence="2 3">PeD5</strain>
    </source>
</reference>
<protein>
    <recommendedName>
        <fullName evidence="4">DUF1772 domain-containing protein</fullName>
    </recommendedName>
</protein>
<sequence>MGLHWARLGVVGLLVLALAGPVGHVLEAPGKWNLPPDVWLTVQQRLYAGTATIGVIGYVAAPLACLGLAWWRRGTEEGHVALLATLLVFAAFMTWWVVVAPVNALVAGARLGAIPPDWVNWRRQWHAGHGACALLVATALALQVNALISPPARPRAA</sequence>
<dbReference type="RefSeq" id="WP_164693112.1">
    <property type="nucleotide sequence ID" value="NZ_JAAIKB010000001.1"/>
</dbReference>
<keyword evidence="1" id="KW-1133">Transmembrane helix</keyword>
<accession>A0A6M1LH11</accession>
<keyword evidence="3" id="KW-1185">Reference proteome</keyword>
<evidence type="ECO:0000313" key="3">
    <source>
        <dbReference type="Proteomes" id="UP000475385"/>
    </source>
</evidence>
<comment type="caution">
    <text evidence="2">The sequence shown here is derived from an EMBL/GenBank/DDBJ whole genome shotgun (WGS) entry which is preliminary data.</text>
</comment>
<reference evidence="2 3" key="2">
    <citation type="submission" date="2020-03" db="EMBL/GenBank/DDBJ databases">
        <title>Roseomonas stagni sp. nov., isolated from pond water in Japan.</title>
        <authorList>
            <person name="Furuhata K."/>
            <person name="Miyamoto H."/>
            <person name="Goto K."/>
        </authorList>
    </citation>
    <scope>NUCLEOTIDE SEQUENCE [LARGE SCALE GENOMIC DNA]</scope>
    <source>
        <strain evidence="2 3">PeD5</strain>
    </source>
</reference>
<evidence type="ECO:0000313" key="2">
    <source>
        <dbReference type="EMBL" id="NGM19279.1"/>
    </source>
</evidence>
<gene>
    <name evidence="2" type="ORF">G3576_04580</name>
</gene>
<dbReference type="EMBL" id="JAAIKB010000001">
    <property type="protein sequence ID" value="NGM19279.1"/>
    <property type="molecule type" value="Genomic_DNA"/>
</dbReference>
<name>A0A6M1LH11_9PROT</name>
<feature type="transmembrane region" description="Helical" evidence="1">
    <location>
        <begin position="127"/>
        <end position="148"/>
    </location>
</feature>